<dbReference type="Proteomes" id="UP000242287">
    <property type="component" value="Unassembled WGS sequence"/>
</dbReference>
<dbReference type="AlphaFoldDB" id="A0A2A9NBA6"/>
<dbReference type="OrthoDB" id="312874at2759"/>
<sequence length="180" mass="21083">MARDILRQRPHKCEHDLESFIWVLFWLVLRHMDYFKTVWTCSRLFDEPDPLKAAYAKNGFLTDQVADKIYVRVRHNRPLNTLLQELVRRVLDVLPLSHLNVLPLFESALRRLHWPENDTAKRFTVEEKSDFATGSSRPKLRSSAPKRPAPSDSKANQQQNKRRKGSPSGLRRVAQTQSRK</sequence>
<gene>
    <name evidence="3" type="ORF">AMATHDRAFT_72155</name>
</gene>
<dbReference type="EMBL" id="KZ302714">
    <property type="protein sequence ID" value="PFH44903.1"/>
    <property type="molecule type" value="Genomic_DNA"/>
</dbReference>
<reference evidence="3 4" key="1">
    <citation type="submission" date="2014-02" db="EMBL/GenBank/DDBJ databases">
        <title>Transposable element dynamics among asymbiotic and ectomycorrhizal Amanita fungi.</title>
        <authorList>
            <consortium name="DOE Joint Genome Institute"/>
            <person name="Hess J."/>
            <person name="Skrede I."/>
            <person name="Wolfe B."/>
            <person name="LaButti K."/>
            <person name="Ohm R.A."/>
            <person name="Grigoriev I.V."/>
            <person name="Pringle A."/>
        </authorList>
    </citation>
    <scope>NUCLEOTIDE SEQUENCE [LARGE SCALE GENOMIC DNA]</scope>
    <source>
        <strain evidence="3 4">SKay4041</strain>
    </source>
</reference>
<proteinExistence type="predicted"/>
<accession>A0A2A9NBA6</accession>
<dbReference type="InterPro" id="IPR040976">
    <property type="entry name" value="Pkinase_fungal"/>
</dbReference>
<protein>
    <recommendedName>
        <fullName evidence="2">Fungal-type protein kinase domain-containing protein</fullName>
    </recommendedName>
</protein>
<feature type="domain" description="Fungal-type protein kinase" evidence="2">
    <location>
        <begin position="1"/>
        <end position="28"/>
    </location>
</feature>
<evidence type="ECO:0000313" key="3">
    <source>
        <dbReference type="EMBL" id="PFH44903.1"/>
    </source>
</evidence>
<name>A0A2A9NBA6_9AGAR</name>
<evidence type="ECO:0000313" key="4">
    <source>
        <dbReference type="Proteomes" id="UP000242287"/>
    </source>
</evidence>
<organism evidence="3 4">
    <name type="scientific">Amanita thiersii Skay4041</name>
    <dbReference type="NCBI Taxonomy" id="703135"/>
    <lineage>
        <taxon>Eukaryota</taxon>
        <taxon>Fungi</taxon>
        <taxon>Dikarya</taxon>
        <taxon>Basidiomycota</taxon>
        <taxon>Agaricomycotina</taxon>
        <taxon>Agaricomycetes</taxon>
        <taxon>Agaricomycetidae</taxon>
        <taxon>Agaricales</taxon>
        <taxon>Pluteineae</taxon>
        <taxon>Amanitaceae</taxon>
        <taxon>Amanita</taxon>
    </lineage>
</organism>
<feature type="region of interest" description="Disordered" evidence="1">
    <location>
        <begin position="125"/>
        <end position="180"/>
    </location>
</feature>
<evidence type="ECO:0000259" key="2">
    <source>
        <dbReference type="Pfam" id="PF17667"/>
    </source>
</evidence>
<evidence type="ECO:0000256" key="1">
    <source>
        <dbReference type="SAM" id="MobiDB-lite"/>
    </source>
</evidence>
<keyword evidence="4" id="KW-1185">Reference proteome</keyword>
<dbReference type="Pfam" id="PF17667">
    <property type="entry name" value="Pkinase_fungal"/>
    <property type="match status" value="1"/>
</dbReference>